<keyword evidence="10 15" id="KW-0521">NADP</keyword>
<dbReference type="Pfam" id="PF00383">
    <property type="entry name" value="dCMP_cyt_deam_1"/>
    <property type="match status" value="1"/>
</dbReference>
<feature type="binding site" evidence="17">
    <location>
        <begin position="296"/>
        <end position="302"/>
    </location>
    <ligand>
        <name>NADP(+)</name>
        <dbReference type="ChEBI" id="CHEBI:58349"/>
    </ligand>
</feature>
<evidence type="ECO:0000256" key="13">
    <source>
        <dbReference type="ARBA" id="ARBA00049861"/>
    </source>
</evidence>
<evidence type="ECO:0000259" key="19">
    <source>
        <dbReference type="PROSITE" id="PS51747"/>
    </source>
</evidence>
<dbReference type="GO" id="GO:0008703">
    <property type="term" value="F:5-amino-6-(5-phosphoribosylamino)uracil reductase activity"/>
    <property type="evidence" value="ECO:0007669"/>
    <property type="project" value="UniProtKB-EC"/>
</dbReference>
<dbReference type="InterPro" id="IPR011549">
    <property type="entry name" value="RibD_C"/>
</dbReference>
<evidence type="ECO:0000256" key="5">
    <source>
        <dbReference type="ARBA" id="ARBA00007417"/>
    </source>
</evidence>
<keyword evidence="12" id="KW-0511">Multifunctional enzyme</keyword>
<dbReference type="InterPro" id="IPR024072">
    <property type="entry name" value="DHFR-like_dom_sf"/>
</dbReference>
<feature type="binding site" evidence="17">
    <location>
        <position position="169"/>
    </location>
    <ligand>
        <name>NADP(+)</name>
        <dbReference type="ChEBI" id="CHEBI:58349"/>
    </ligand>
</feature>
<evidence type="ECO:0000256" key="8">
    <source>
        <dbReference type="ARBA" id="ARBA00022801"/>
    </source>
</evidence>
<dbReference type="CDD" id="cd01284">
    <property type="entry name" value="Riboflavin_deaminase-reductase"/>
    <property type="match status" value="1"/>
</dbReference>
<dbReference type="SUPFAM" id="SSF53597">
    <property type="entry name" value="Dihydrofolate reductase-like"/>
    <property type="match status" value="1"/>
</dbReference>
<feature type="binding site" evidence="17">
    <location>
        <position position="197"/>
    </location>
    <ligand>
        <name>NADP(+)</name>
        <dbReference type="ChEBI" id="CHEBI:58349"/>
    </ligand>
</feature>
<proteinExistence type="inferred from homology"/>
<sequence>MTTDESYMKRALYLAAQAKGHTSPNPMVGAVIVKDGRIIGEGYHHQAGEPHAEVNAINSADEPVEGATIYVTLEPCSHYGRTPPCSDLIIDKKLKRVVVAALDPNPVVSGSGIERIRNAGIEVVTGVLEEESRKLNEVFNYFITTRSPFVVMKYAMTLDGKIATETGESKWISSVASRNHAHHLRGQLSGIMVGIGTILKDDPRLTCRVDGLPQPVRIVMDSQLKIPMDARVLTEQNKAETLILTTDQAPSAKKEALEKRGVMVKIVKESDGHVDLDEAMRIIGEYGVDSLLLEGGGTLNGAALKAGIVHKLSVYIAPKLLGGAEAISPVMGHGVQHVTDAYKVKSVETTRIEDDLHIEAYIDRSEN</sequence>
<comment type="pathway">
    <text evidence="2 15">Cofactor biosynthesis; riboflavin biosynthesis; 5-amino-6-(D-ribitylamino)uracil from GTP: step 2/4.</text>
</comment>
<reference evidence="21" key="1">
    <citation type="submission" date="2016-10" db="EMBL/GenBank/DDBJ databases">
        <authorList>
            <person name="Varghese N."/>
            <person name="Submissions S."/>
        </authorList>
    </citation>
    <scope>NUCLEOTIDE SEQUENCE [LARGE SCALE GENOMIC DNA]</scope>
    <source>
        <strain evidence="21">DSM 19181</strain>
    </source>
</reference>
<evidence type="ECO:0000256" key="17">
    <source>
        <dbReference type="PIRSR" id="PIRSR006769-2"/>
    </source>
</evidence>
<comment type="similarity">
    <text evidence="5 15">In the C-terminal section; belongs to the HTP reductase family.</text>
</comment>
<dbReference type="PROSITE" id="PS51747">
    <property type="entry name" value="CYT_DCMP_DEAMINASES_2"/>
    <property type="match status" value="1"/>
</dbReference>
<evidence type="ECO:0000256" key="18">
    <source>
        <dbReference type="PIRSR" id="PIRSR006769-3"/>
    </source>
</evidence>
<dbReference type="FunFam" id="3.40.140.10:FF:000025">
    <property type="entry name" value="Riboflavin biosynthesis protein RibD"/>
    <property type="match status" value="1"/>
</dbReference>
<evidence type="ECO:0000256" key="16">
    <source>
        <dbReference type="PIRSR" id="PIRSR006769-1"/>
    </source>
</evidence>
<feature type="binding site" evidence="17">
    <location>
        <position position="201"/>
    </location>
    <ligand>
        <name>NADP(+)</name>
        <dbReference type="ChEBI" id="CHEBI:58349"/>
    </ligand>
</feature>
<feature type="binding site" evidence="17">
    <location>
        <position position="208"/>
    </location>
    <ligand>
        <name>substrate</name>
    </ligand>
</feature>
<name>A0A1G8YJ08_9LACT</name>
<protein>
    <recommendedName>
        <fullName evidence="15">Riboflavin biosynthesis protein RibD</fullName>
    </recommendedName>
    <domain>
        <recommendedName>
            <fullName evidence="15">Diaminohydroxyphosphoribosylaminopyrimidine deaminase</fullName>
            <shortName evidence="15">DRAP deaminase</shortName>
            <ecNumber evidence="15">3.5.4.26</ecNumber>
        </recommendedName>
        <alternativeName>
            <fullName evidence="15">Riboflavin-specific deaminase</fullName>
        </alternativeName>
    </domain>
    <domain>
        <recommendedName>
            <fullName evidence="15">5-amino-6-(5-phosphoribosylamino)uracil reductase</fullName>
            <ecNumber evidence="15">1.1.1.193</ecNumber>
        </recommendedName>
        <alternativeName>
            <fullName evidence="15">HTP reductase</fullName>
        </alternativeName>
    </domain>
</protein>
<feature type="binding site" evidence="18">
    <location>
        <position position="76"/>
    </location>
    <ligand>
        <name>Zn(2+)</name>
        <dbReference type="ChEBI" id="CHEBI:29105"/>
        <note>catalytic</note>
    </ligand>
</feature>
<evidence type="ECO:0000256" key="14">
    <source>
        <dbReference type="ARBA" id="ARBA00049886"/>
    </source>
</evidence>
<dbReference type="InterPro" id="IPR016193">
    <property type="entry name" value="Cytidine_deaminase-like"/>
</dbReference>
<comment type="catalytic activity">
    <reaction evidence="14 15">
        <text>2,5-diamino-6-hydroxy-4-(5-phosphoribosylamino)-pyrimidine + H2O + H(+) = 5-amino-6-(5-phospho-D-ribosylamino)uracil + NH4(+)</text>
        <dbReference type="Rhea" id="RHEA:21868"/>
        <dbReference type="ChEBI" id="CHEBI:15377"/>
        <dbReference type="ChEBI" id="CHEBI:15378"/>
        <dbReference type="ChEBI" id="CHEBI:28938"/>
        <dbReference type="ChEBI" id="CHEBI:58453"/>
        <dbReference type="ChEBI" id="CHEBI:58614"/>
        <dbReference type="EC" id="3.5.4.26"/>
    </reaction>
</comment>
<keyword evidence="6 15" id="KW-0686">Riboflavin biosynthesis</keyword>
<dbReference type="PROSITE" id="PS00903">
    <property type="entry name" value="CYT_DCMP_DEAMINASES_1"/>
    <property type="match status" value="1"/>
</dbReference>
<dbReference type="GO" id="GO:0050661">
    <property type="term" value="F:NADP binding"/>
    <property type="evidence" value="ECO:0007669"/>
    <property type="project" value="InterPro"/>
</dbReference>
<dbReference type="SUPFAM" id="SSF53927">
    <property type="entry name" value="Cytidine deaminase-like"/>
    <property type="match status" value="1"/>
</dbReference>
<dbReference type="EC" id="1.1.1.193" evidence="15"/>
<dbReference type="InterPro" id="IPR016192">
    <property type="entry name" value="APOBEC/CMP_deaminase_Zn-bd"/>
</dbReference>
<organism evidence="20 21">
    <name type="scientific">Alkalibacterium thalassium</name>
    <dbReference type="NCBI Taxonomy" id="426701"/>
    <lineage>
        <taxon>Bacteria</taxon>
        <taxon>Bacillati</taxon>
        <taxon>Bacillota</taxon>
        <taxon>Bacilli</taxon>
        <taxon>Lactobacillales</taxon>
        <taxon>Carnobacteriaceae</taxon>
        <taxon>Alkalibacterium</taxon>
    </lineage>
</organism>
<dbReference type="Proteomes" id="UP000199433">
    <property type="component" value="Unassembled WGS sequence"/>
</dbReference>
<dbReference type="EMBL" id="FNFK01000010">
    <property type="protein sequence ID" value="SDK02683.1"/>
    <property type="molecule type" value="Genomic_DNA"/>
</dbReference>
<comment type="similarity">
    <text evidence="4 15">In the N-terminal section; belongs to the cytidine and deoxycytidylate deaminase family.</text>
</comment>
<evidence type="ECO:0000256" key="9">
    <source>
        <dbReference type="ARBA" id="ARBA00022833"/>
    </source>
</evidence>
<dbReference type="GO" id="GO:0009231">
    <property type="term" value="P:riboflavin biosynthetic process"/>
    <property type="evidence" value="ECO:0007669"/>
    <property type="project" value="UniProtKB-UniPathway"/>
</dbReference>
<dbReference type="NCBIfam" id="TIGR00227">
    <property type="entry name" value="ribD_Cterm"/>
    <property type="match status" value="1"/>
</dbReference>
<comment type="function">
    <text evidence="1 15">Converts 2,5-diamino-6-(ribosylamino)-4(3h)-pyrimidinone 5'-phosphate into 5-amino-6-(ribosylamino)-2,4(1h,3h)-pyrimidinedione 5'-phosphate.</text>
</comment>
<dbReference type="RefSeq" id="WP_245683022.1">
    <property type="nucleotide sequence ID" value="NZ_FNFK01000010.1"/>
</dbReference>
<feature type="binding site" evidence="17">
    <location>
        <position position="155"/>
    </location>
    <ligand>
        <name>NADP(+)</name>
        <dbReference type="ChEBI" id="CHEBI:58349"/>
    </ligand>
</feature>
<feature type="active site" description="Proton donor" evidence="16">
    <location>
        <position position="53"/>
    </location>
</feature>
<evidence type="ECO:0000256" key="6">
    <source>
        <dbReference type="ARBA" id="ARBA00022619"/>
    </source>
</evidence>
<feature type="binding site" evidence="18">
    <location>
        <position position="51"/>
    </location>
    <ligand>
        <name>Zn(2+)</name>
        <dbReference type="ChEBI" id="CHEBI:29105"/>
        <note>catalytic</note>
    </ligand>
</feature>
<dbReference type="NCBIfam" id="TIGR00326">
    <property type="entry name" value="eubact_ribD"/>
    <property type="match status" value="1"/>
</dbReference>
<feature type="binding site" evidence="18">
    <location>
        <position position="85"/>
    </location>
    <ligand>
        <name>Zn(2+)</name>
        <dbReference type="ChEBI" id="CHEBI:29105"/>
        <note>catalytic</note>
    </ligand>
</feature>
<dbReference type="PANTHER" id="PTHR38011">
    <property type="entry name" value="DIHYDROFOLATE REDUCTASE FAMILY PROTEIN (AFU_ORTHOLOGUE AFUA_8G06820)"/>
    <property type="match status" value="1"/>
</dbReference>
<evidence type="ECO:0000256" key="1">
    <source>
        <dbReference type="ARBA" id="ARBA00002151"/>
    </source>
</evidence>
<dbReference type="InterPro" id="IPR002125">
    <property type="entry name" value="CMP_dCMP_dom"/>
</dbReference>
<evidence type="ECO:0000256" key="10">
    <source>
        <dbReference type="ARBA" id="ARBA00022857"/>
    </source>
</evidence>
<evidence type="ECO:0000256" key="7">
    <source>
        <dbReference type="ARBA" id="ARBA00022723"/>
    </source>
</evidence>
<dbReference type="EC" id="3.5.4.26" evidence="15"/>
<evidence type="ECO:0000313" key="20">
    <source>
        <dbReference type="EMBL" id="SDK02683.1"/>
    </source>
</evidence>
<comment type="catalytic activity">
    <reaction evidence="13 15">
        <text>5-amino-6-(5-phospho-D-ribitylamino)uracil + NADP(+) = 5-amino-6-(5-phospho-D-ribosylamino)uracil + NADPH + H(+)</text>
        <dbReference type="Rhea" id="RHEA:17845"/>
        <dbReference type="ChEBI" id="CHEBI:15378"/>
        <dbReference type="ChEBI" id="CHEBI:57783"/>
        <dbReference type="ChEBI" id="CHEBI:58349"/>
        <dbReference type="ChEBI" id="CHEBI:58421"/>
        <dbReference type="ChEBI" id="CHEBI:58453"/>
        <dbReference type="EC" id="1.1.1.193"/>
    </reaction>
</comment>
<dbReference type="STRING" id="426701.SAMN04488098_101010"/>
<evidence type="ECO:0000256" key="3">
    <source>
        <dbReference type="ARBA" id="ARBA00004910"/>
    </source>
</evidence>
<comment type="pathway">
    <text evidence="3 15">Cofactor biosynthesis; riboflavin biosynthesis; 5-amino-6-(D-ribitylamino)uracil from GTP: step 3/4.</text>
</comment>
<dbReference type="InterPro" id="IPR050765">
    <property type="entry name" value="Riboflavin_Biosynth_HTPR"/>
</dbReference>
<dbReference type="InterPro" id="IPR004794">
    <property type="entry name" value="Eubact_RibD"/>
</dbReference>
<dbReference type="InterPro" id="IPR002734">
    <property type="entry name" value="RibDG_C"/>
</dbReference>
<dbReference type="AlphaFoldDB" id="A0A1G8YJ08"/>
<dbReference type="UniPathway" id="UPA00275">
    <property type="reaction ID" value="UER00401"/>
</dbReference>
<feature type="binding site" evidence="17">
    <location>
        <position position="205"/>
    </location>
    <ligand>
        <name>substrate</name>
    </ligand>
</feature>
<keyword evidence="8 15" id="KW-0378">Hydrolase</keyword>
<gene>
    <name evidence="20" type="ORF">SAMN04488098_101010</name>
</gene>
<evidence type="ECO:0000256" key="2">
    <source>
        <dbReference type="ARBA" id="ARBA00004882"/>
    </source>
</evidence>
<evidence type="ECO:0000256" key="11">
    <source>
        <dbReference type="ARBA" id="ARBA00023002"/>
    </source>
</evidence>
<dbReference type="PANTHER" id="PTHR38011:SF7">
    <property type="entry name" value="2,5-DIAMINO-6-RIBOSYLAMINO-4(3H)-PYRIMIDINONE 5'-PHOSPHATE REDUCTASE"/>
    <property type="match status" value="1"/>
</dbReference>
<keyword evidence="9 15" id="KW-0862">Zinc</keyword>
<dbReference type="Gene3D" id="3.40.430.10">
    <property type="entry name" value="Dihydrofolate Reductase, subunit A"/>
    <property type="match status" value="1"/>
</dbReference>
<feature type="binding site" evidence="17">
    <location>
        <position position="222"/>
    </location>
    <ligand>
        <name>NADP(+)</name>
        <dbReference type="ChEBI" id="CHEBI:58349"/>
    </ligand>
</feature>
<accession>A0A1G8YJ08</accession>
<dbReference type="PIRSF" id="PIRSF006769">
    <property type="entry name" value="RibD"/>
    <property type="match status" value="1"/>
</dbReference>
<evidence type="ECO:0000256" key="4">
    <source>
        <dbReference type="ARBA" id="ARBA00005259"/>
    </source>
</evidence>
<dbReference type="Gene3D" id="3.40.140.10">
    <property type="entry name" value="Cytidine Deaminase, domain 2"/>
    <property type="match status" value="1"/>
</dbReference>
<keyword evidence="21" id="KW-1185">Reference proteome</keyword>
<dbReference type="Pfam" id="PF01872">
    <property type="entry name" value="RibD_C"/>
    <property type="match status" value="1"/>
</dbReference>
<feature type="binding site" evidence="17">
    <location>
        <position position="294"/>
    </location>
    <ligand>
        <name>substrate</name>
    </ligand>
</feature>
<feature type="domain" description="CMP/dCMP-type deaminase" evidence="19">
    <location>
        <begin position="2"/>
        <end position="124"/>
    </location>
</feature>
<evidence type="ECO:0000256" key="15">
    <source>
        <dbReference type="PIRNR" id="PIRNR006769"/>
    </source>
</evidence>
<dbReference type="GO" id="GO:0008835">
    <property type="term" value="F:diaminohydroxyphosphoribosylaminopyrimidine deaminase activity"/>
    <property type="evidence" value="ECO:0007669"/>
    <property type="project" value="UniProtKB-EC"/>
</dbReference>
<keyword evidence="11 15" id="KW-0560">Oxidoreductase</keyword>
<evidence type="ECO:0000256" key="12">
    <source>
        <dbReference type="ARBA" id="ARBA00023268"/>
    </source>
</evidence>
<evidence type="ECO:0000313" key="21">
    <source>
        <dbReference type="Proteomes" id="UP000199433"/>
    </source>
</evidence>
<feature type="binding site" evidence="17">
    <location>
        <position position="171"/>
    </location>
    <ligand>
        <name>NADP(+)</name>
        <dbReference type="ChEBI" id="CHEBI:58349"/>
    </ligand>
</feature>
<dbReference type="GO" id="GO:0008270">
    <property type="term" value="F:zinc ion binding"/>
    <property type="evidence" value="ECO:0007669"/>
    <property type="project" value="InterPro"/>
</dbReference>
<feature type="binding site" evidence="17">
    <location>
        <position position="185"/>
    </location>
    <ligand>
        <name>substrate</name>
    </ligand>
</feature>
<comment type="cofactor">
    <cofactor evidence="15 18">
        <name>Zn(2+)</name>
        <dbReference type="ChEBI" id="CHEBI:29105"/>
    </cofactor>
    <text evidence="15 18">Binds 1 zinc ion.</text>
</comment>
<keyword evidence="7 15" id="KW-0479">Metal-binding</keyword>